<reference evidence="2" key="1">
    <citation type="submission" date="2021-02" db="EMBL/GenBank/DDBJ databases">
        <title>First Annotated Genome of the Yellow-green Alga Tribonema minus.</title>
        <authorList>
            <person name="Mahan K.M."/>
        </authorList>
    </citation>
    <scope>NUCLEOTIDE SEQUENCE</scope>
    <source>
        <strain evidence="2">UTEX B ZZ1240</strain>
    </source>
</reference>
<dbReference type="AlphaFoldDB" id="A0A835YRW7"/>
<gene>
    <name evidence="2" type="ORF">JKP88DRAFT_70829</name>
</gene>
<evidence type="ECO:0008006" key="4">
    <source>
        <dbReference type="Google" id="ProtNLM"/>
    </source>
</evidence>
<accession>A0A835YRW7</accession>
<protein>
    <recommendedName>
        <fullName evidence="4">Late endosomal/lysosomal adaptor and MAPK and MTOR activator 5</fullName>
    </recommendedName>
</protein>
<dbReference type="Proteomes" id="UP000664859">
    <property type="component" value="Unassembled WGS sequence"/>
</dbReference>
<dbReference type="EMBL" id="JAFCMP010000423">
    <property type="protein sequence ID" value="KAG5179999.1"/>
    <property type="molecule type" value="Genomic_DNA"/>
</dbReference>
<sequence>MENVDLTQVPNQLGTAVLKASTGAVVRATGDLASQESSVIATLYRIVQDTGGLLCGDPLKLITVSFNSYSYVVALGGGMVYIVKKQPEE</sequence>
<comment type="caution">
    <text evidence="2">The sequence shown here is derived from an EMBL/GenBank/DDBJ whole genome shotgun (WGS) entry which is preliminary data.</text>
</comment>
<keyword evidence="1" id="KW-1133">Transmembrane helix</keyword>
<evidence type="ECO:0000313" key="2">
    <source>
        <dbReference type="EMBL" id="KAG5179999.1"/>
    </source>
</evidence>
<feature type="transmembrane region" description="Helical" evidence="1">
    <location>
        <begin position="66"/>
        <end position="83"/>
    </location>
</feature>
<dbReference type="OrthoDB" id="275011at2759"/>
<evidence type="ECO:0000313" key="3">
    <source>
        <dbReference type="Proteomes" id="UP000664859"/>
    </source>
</evidence>
<keyword evidence="3" id="KW-1185">Reference proteome</keyword>
<organism evidence="2 3">
    <name type="scientific">Tribonema minus</name>
    <dbReference type="NCBI Taxonomy" id="303371"/>
    <lineage>
        <taxon>Eukaryota</taxon>
        <taxon>Sar</taxon>
        <taxon>Stramenopiles</taxon>
        <taxon>Ochrophyta</taxon>
        <taxon>PX clade</taxon>
        <taxon>Xanthophyceae</taxon>
        <taxon>Tribonematales</taxon>
        <taxon>Tribonemataceae</taxon>
        <taxon>Tribonema</taxon>
    </lineage>
</organism>
<keyword evidence="1" id="KW-0472">Membrane</keyword>
<evidence type="ECO:0000256" key="1">
    <source>
        <dbReference type="SAM" id="Phobius"/>
    </source>
</evidence>
<name>A0A835YRW7_9STRA</name>
<keyword evidence="1" id="KW-0812">Transmembrane</keyword>
<proteinExistence type="predicted"/>